<name>A0A0S4L6V7_9BACT</name>
<protein>
    <submittedName>
        <fullName evidence="3">Putative Glycosyl transferase, family 9</fullName>
    </submittedName>
</protein>
<evidence type="ECO:0000313" key="4">
    <source>
        <dbReference type="Proteomes" id="UP000198736"/>
    </source>
</evidence>
<dbReference type="Pfam" id="PF01075">
    <property type="entry name" value="Glyco_transf_9"/>
    <property type="match status" value="1"/>
</dbReference>
<dbReference type="STRING" id="1742973.COMA2_10153"/>
<dbReference type="InterPro" id="IPR002201">
    <property type="entry name" value="Glyco_trans_9"/>
</dbReference>
<keyword evidence="4" id="KW-1185">Reference proteome</keyword>
<evidence type="ECO:0000313" key="3">
    <source>
        <dbReference type="EMBL" id="CUS31524.1"/>
    </source>
</evidence>
<sequence>MKQVLIVNITRMGDLVQMGTLLARLREEWPDVAVDLVVDRQFAPVASMLSGLRDIMAYDFHALIDESRACVKDTVVLYREVATWAGDLSQRRYDRIVNLTFNRPSALLAEYVGAPDIRGARSAWDGGTVIDNPWMAYFTDIHQIRRINRFNLVDVYAMGGSRPGAFAPLHVAAPAESTDWAKRFLSSQAGPEREWIAVQAGASDVMKAWRPQHFGMTLARFSKQWDGGILFIGSSSEQDTIAQVIRTYREAGGRSVMKNAAGHTTLAQLVALLADCRLLLTNDTGPMHLAVGVQTPVIDLSVGHVDFQETGPYGPGHWVMQPDLECAPCGFEQVCSHHACKERIPIDAVAAVMQHVVGQGSPPAAVPGYRLYRSGIDADQLGSFELVSGHEDAAVAWYAAFWRRRWYESFTGRPSRLPAFDRPAPNHDEGVSCIRTMMPLLHSLCRRADHIVRLTGQTPIPVQAIQALQRAQTEERQKVAQAGTSTWATKPLTTAALRLLHQDNVQGLERMARHHAAAYQRWRRETEFVASHLASAPEADAPMSHMPILYAGIE</sequence>
<evidence type="ECO:0000256" key="1">
    <source>
        <dbReference type="ARBA" id="ARBA00022676"/>
    </source>
</evidence>
<dbReference type="EMBL" id="CZPZ01000001">
    <property type="protein sequence ID" value="CUS31524.1"/>
    <property type="molecule type" value="Genomic_DNA"/>
</dbReference>
<dbReference type="GO" id="GO:0005829">
    <property type="term" value="C:cytosol"/>
    <property type="evidence" value="ECO:0007669"/>
    <property type="project" value="TreeGrafter"/>
</dbReference>
<proteinExistence type="predicted"/>
<dbReference type="CDD" id="cd03789">
    <property type="entry name" value="GT9_LPS_heptosyltransferase"/>
    <property type="match status" value="1"/>
</dbReference>
<gene>
    <name evidence="3" type="ORF">COMA2_10153</name>
</gene>
<dbReference type="Gene3D" id="3.40.50.2000">
    <property type="entry name" value="Glycogen Phosphorylase B"/>
    <property type="match status" value="2"/>
</dbReference>
<keyword evidence="2 3" id="KW-0808">Transferase</keyword>
<dbReference type="InterPro" id="IPR051199">
    <property type="entry name" value="LPS_LOS_Heptosyltrfase"/>
</dbReference>
<keyword evidence="1" id="KW-0328">Glycosyltransferase</keyword>
<dbReference type="Proteomes" id="UP000198736">
    <property type="component" value="Unassembled WGS sequence"/>
</dbReference>
<evidence type="ECO:0000256" key="2">
    <source>
        <dbReference type="ARBA" id="ARBA00022679"/>
    </source>
</evidence>
<dbReference type="SUPFAM" id="SSF53756">
    <property type="entry name" value="UDP-Glycosyltransferase/glycogen phosphorylase"/>
    <property type="match status" value="1"/>
</dbReference>
<organism evidence="3 4">
    <name type="scientific">Candidatus Nitrospira nitrificans</name>
    <dbReference type="NCBI Taxonomy" id="1742973"/>
    <lineage>
        <taxon>Bacteria</taxon>
        <taxon>Pseudomonadati</taxon>
        <taxon>Nitrospirota</taxon>
        <taxon>Nitrospiria</taxon>
        <taxon>Nitrospirales</taxon>
        <taxon>Nitrospiraceae</taxon>
        <taxon>Nitrospira</taxon>
    </lineage>
</organism>
<dbReference type="GO" id="GO:0009244">
    <property type="term" value="P:lipopolysaccharide core region biosynthetic process"/>
    <property type="evidence" value="ECO:0007669"/>
    <property type="project" value="TreeGrafter"/>
</dbReference>
<accession>A0A0S4L6V7</accession>
<reference evidence="4" key="1">
    <citation type="submission" date="2015-10" db="EMBL/GenBank/DDBJ databases">
        <authorList>
            <person name="Luecker S."/>
            <person name="Luecker S."/>
        </authorList>
    </citation>
    <scope>NUCLEOTIDE SEQUENCE [LARGE SCALE GENOMIC DNA]</scope>
</reference>
<dbReference type="PANTHER" id="PTHR30160:SF7">
    <property type="entry name" value="ADP-HEPTOSE--LPS HEPTOSYLTRANSFERASE 2"/>
    <property type="match status" value="1"/>
</dbReference>
<dbReference type="GO" id="GO:0008713">
    <property type="term" value="F:ADP-heptose-lipopolysaccharide heptosyltransferase activity"/>
    <property type="evidence" value="ECO:0007669"/>
    <property type="project" value="TreeGrafter"/>
</dbReference>
<dbReference type="AlphaFoldDB" id="A0A0S4L6V7"/>
<dbReference type="RefSeq" id="WP_090893750.1">
    <property type="nucleotide sequence ID" value="NZ_CZPZ01000001.1"/>
</dbReference>
<dbReference type="OrthoDB" id="9797795at2"/>
<dbReference type="PANTHER" id="PTHR30160">
    <property type="entry name" value="TETRAACYLDISACCHARIDE 4'-KINASE-RELATED"/>
    <property type="match status" value="1"/>
</dbReference>